<reference evidence="1 2" key="1">
    <citation type="journal article" date="2019" name="Commun. Biol.">
        <title>The bagworm genome reveals a unique fibroin gene that provides high tensile strength.</title>
        <authorList>
            <person name="Kono N."/>
            <person name="Nakamura H."/>
            <person name="Ohtoshi R."/>
            <person name="Tomita M."/>
            <person name="Numata K."/>
            <person name="Arakawa K."/>
        </authorList>
    </citation>
    <scope>NUCLEOTIDE SEQUENCE [LARGE SCALE GENOMIC DNA]</scope>
</reference>
<gene>
    <name evidence="1" type="ORF">EVAR_59783_1</name>
</gene>
<proteinExistence type="predicted"/>
<keyword evidence="2" id="KW-1185">Reference proteome</keyword>
<evidence type="ECO:0000313" key="2">
    <source>
        <dbReference type="Proteomes" id="UP000299102"/>
    </source>
</evidence>
<accession>A0A4C1YFZ5</accession>
<comment type="caution">
    <text evidence="1">The sequence shown here is derived from an EMBL/GenBank/DDBJ whole genome shotgun (WGS) entry which is preliminary data.</text>
</comment>
<dbReference type="AlphaFoldDB" id="A0A4C1YFZ5"/>
<evidence type="ECO:0000313" key="1">
    <source>
        <dbReference type="EMBL" id="GBP73569.1"/>
    </source>
</evidence>
<dbReference type="Proteomes" id="UP000299102">
    <property type="component" value="Unassembled WGS sequence"/>
</dbReference>
<protein>
    <submittedName>
        <fullName evidence="1">Uncharacterized protein</fullName>
    </submittedName>
</protein>
<sequence length="129" mass="13509">MRASERHASLPLGMQKLGPADEVDSGAAIKSMSYLRAPAATQLVGYEGLLSAFSARTEIDALSPINHLFFPLPIPQALFTSPEVGEEESTLDVVFQEAARSAGGSAEGRRPAAARAGGPTLLINFNALT</sequence>
<organism evidence="1 2">
    <name type="scientific">Eumeta variegata</name>
    <name type="common">Bagworm moth</name>
    <name type="synonym">Eumeta japonica</name>
    <dbReference type="NCBI Taxonomy" id="151549"/>
    <lineage>
        <taxon>Eukaryota</taxon>
        <taxon>Metazoa</taxon>
        <taxon>Ecdysozoa</taxon>
        <taxon>Arthropoda</taxon>
        <taxon>Hexapoda</taxon>
        <taxon>Insecta</taxon>
        <taxon>Pterygota</taxon>
        <taxon>Neoptera</taxon>
        <taxon>Endopterygota</taxon>
        <taxon>Lepidoptera</taxon>
        <taxon>Glossata</taxon>
        <taxon>Ditrysia</taxon>
        <taxon>Tineoidea</taxon>
        <taxon>Psychidae</taxon>
        <taxon>Oiketicinae</taxon>
        <taxon>Eumeta</taxon>
    </lineage>
</organism>
<dbReference type="EMBL" id="BGZK01001179">
    <property type="protein sequence ID" value="GBP73569.1"/>
    <property type="molecule type" value="Genomic_DNA"/>
</dbReference>
<name>A0A4C1YFZ5_EUMVA</name>